<proteinExistence type="predicted"/>
<name>A0A167I0W8_METRR</name>
<feature type="chain" id="PRO_5007887885" evidence="1">
    <location>
        <begin position="19"/>
        <end position="153"/>
    </location>
</feature>
<dbReference type="EMBL" id="AZHC01000004">
    <property type="protein sequence ID" value="OAA48543.1"/>
    <property type="molecule type" value="Genomic_DNA"/>
</dbReference>
<evidence type="ECO:0000313" key="2">
    <source>
        <dbReference type="EMBL" id="OAA48543.1"/>
    </source>
</evidence>
<dbReference type="Proteomes" id="UP000243498">
    <property type="component" value="Unassembled WGS sequence"/>
</dbReference>
<accession>A0A167I0W8</accession>
<feature type="signal peptide" evidence="1">
    <location>
        <begin position="1"/>
        <end position="18"/>
    </location>
</feature>
<organism evidence="2 3">
    <name type="scientific">Metarhizium rileyi (strain RCEF 4871)</name>
    <name type="common">Nomuraea rileyi</name>
    <dbReference type="NCBI Taxonomy" id="1649241"/>
    <lineage>
        <taxon>Eukaryota</taxon>
        <taxon>Fungi</taxon>
        <taxon>Dikarya</taxon>
        <taxon>Ascomycota</taxon>
        <taxon>Pezizomycotina</taxon>
        <taxon>Sordariomycetes</taxon>
        <taxon>Hypocreomycetidae</taxon>
        <taxon>Hypocreales</taxon>
        <taxon>Clavicipitaceae</taxon>
        <taxon>Metarhizium</taxon>
    </lineage>
</organism>
<keyword evidence="1" id="KW-0732">Signal</keyword>
<protein>
    <submittedName>
        <fullName evidence="2">Uncharacterized protein</fullName>
    </submittedName>
</protein>
<comment type="caution">
    <text evidence="2">The sequence shown here is derived from an EMBL/GenBank/DDBJ whole genome shotgun (WGS) entry which is preliminary data.</text>
</comment>
<sequence length="153" mass="16473">MLSETVTLAVALASGVLARCYLENPGIDCCNDYGQGCWIGGSTLWCLYPKNGTLAHRPVFGTKWTDVAHGYYNGAWGRVCEKQGGKVVLSEMMPDSKGVPRIITGSPPDAVSLLRKSPPLNIANQVLFELHRCHVLPPPEAVRPTITDVNPAG</sequence>
<evidence type="ECO:0000313" key="3">
    <source>
        <dbReference type="Proteomes" id="UP000243498"/>
    </source>
</evidence>
<reference evidence="2 3" key="1">
    <citation type="journal article" date="2016" name="Genome Biol. Evol.">
        <title>Divergent and convergent evolution of fungal pathogenicity.</title>
        <authorList>
            <person name="Shang Y."/>
            <person name="Xiao G."/>
            <person name="Zheng P."/>
            <person name="Cen K."/>
            <person name="Zhan S."/>
            <person name="Wang C."/>
        </authorList>
    </citation>
    <scope>NUCLEOTIDE SEQUENCE [LARGE SCALE GENOMIC DNA]</scope>
    <source>
        <strain evidence="2 3">RCEF 4871</strain>
    </source>
</reference>
<gene>
    <name evidence="2" type="ORF">NOR_01793</name>
</gene>
<dbReference type="AlphaFoldDB" id="A0A167I0W8"/>
<keyword evidence="3" id="KW-1185">Reference proteome</keyword>
<evidence type="ECO:0000256" key="1">
    <source>
        <dbReference type="SAM" id="SignalP"/>
    </source>
</evidence>
<dbReference type="OrthoDB" id="10631571at2759"/>